<dbReference type="Pfam" id="PF01400">
    <property type="entry name" value="Astacin"/>
    <property type="match status" value="1"/>
</dbReference>
<feature type="domain" description="Peptidase M12A" evidence="2">
    <location>
        <begin position="75"/>
        <end position="265"/>
    </location>
</feature>
<keyword evidence="1" id="KW-0479">Metal-binding</keyword>
<evidence type="ECO:0000313" key="4">
    <source>
        <dbReference type="Proteomes" id="UP000642125"/>
    </source>
</evidence>
<dbReference type="InterPro" id="IPR034035">
    <property type="entry name" value="Astacin-like_dom"/>
</dbReference>
<dbReference type="SUPFAM" id="SSF55486">
    <property type="entry name" value="Metalloproteases ('zincins'), catalytic domain"/>
    <property type="match status" value="1"/>
</dbReference>
<feature type="active site" evidence="1">
    <location>
        <position position="168"/>
    </location>
</feature>
<dbReference type="Proteomes" id="UP000642125">
    <property type="component" value="Unassembled WGS sequence"/>
</dbReference>
<dbReference type="InterPro" id="IPR001506">
    <property type="entry name" value="Peptidase_M12A"/>
</dbReference>
<feature type="binding site" evidence="1">
    <location>
        <position position="167"/>
    </location>
    <ligand>
        <name>Zn(2+)</name>
        <dbReference type="ChEBI" id="CHEBI:29105"/>
        <note>catalytic</note>
    </ligand>
</feature>
<dbReference type="PANTHER" id="PTHR10127:SF850">
    <property type="entry name" value="METALLOENDOPEPTIDASE"/>
    <property type="match status" value="1"/>
</dbReference>
<dbReference type="SMART" id="SM00235">
    <property type="entry name" value="ZnMc"/>
    <property type="match status" value="1"/>
</dbReference>
<dbReference type="GO" id="GO:0006508">
    <property type="term" value="P:proteolysis"/>
    <property type="evidence" value="ECO:0007669"/>
    <property type="project" value="UniProtKB-KW"/>
</dbReference>
<feature type="binding site" evidence="1">
    <location>
        <position position="171"/>
    </location>
    <ligand>
        <name>Zn(2+)</name>
        <dbReference type="ChEBI" id="CHEBI:29105"/>
        <note>catalytic</note>
    </ligand>
</feature>
<gene>
    <name evidence="3" type="ORF">Cpa01nite_22220</name>
</gene>
<dbReference type="EMBL" id="BONO01000016">
    <property type="protein sequence ID" value="GIG36841.1"/>
    <property type="molecule type" value="Genomic_DNA"/>
</dbReference>
<protein>
    <recommendedName>
        <fullName evidence="2">Peptidase M12A domain-containing protein</fullName>
    </recommendedName>
</protein>
<dbReference type="RefSeq" id="WP_203668866.1">
    <property type="nucleotide sequence ID" value="NZ_BONO01000016.1"/>
</dbReference>
<evidence type="ECO:0000313" key="3">
    <source>
        <dbReference type="EMBL" id="GIG36841.1"/>
    </source>
</evidence>
<dbReference type="PROSITE" id="PS51864">
    <property type="entry name" value="ASTACIN"/>
    <property type="match status" value="1"/>
</dbReference>
<dbReference type="GO" id="GO:0004222">
    <property type="term" value="F:metalloendopeptidase activity"/>
    <property type="evidence" value="ECO:0007669"/>
    <property type="project" value="UniProtKB-UniRule"/>
</dbReference>
<keyword evidence="1" id="KW-0862">Zinc</keyword>
<comment type="caution">
    <text evidence="1">Lacks conserved residue(s) required for the propagation of feature annotation.</text>
</comment>
<dbReference type="InterPro" id="IPR024079">
    <property type="entry name" value="MetalloPept_cat_dom_sf"/>
</dbReference>
<dbReference type="PANTHER" id="PTHR10127">
    <property type="entry name" value="DISCOIDIN, CUB, EGF, LAMININ , AND ZINC METALLOPROTEASE DOMAIN CONTAINING"/>
    <property type="match status" value="1"/>
</dbReference>
<feature type="binding site" evidence="1">
    <location>
        <position position="177"/>
    </location>
    <ligand>
        <name>Zn(2+)</name>
        <dbReference type="ChEBI" id="CHEBI:29105"/>
        <note>catalytic</note>
    </ligand>
</feature>
<dbReference type="PRINTS" id="PR00480">
    <property type="entry name" value="ASTACIN"/>
</dbReference>
<evidence type="ECO:0000256" key="1">
    <source>
        <dbReference type="PROSITE-ProRule" id="PRU01211"/>
    </source>
</evidence>
<dbReference type="CDD" id="cd04280">
    <property type="entry name" value="ZnMc_astacin_like"/>
    <property type="match status" value="1"/>
</dbReference>
<keyword evidence="4" id="KW-1185">Reference proteome</keyword>
<dbReference type="Gene3D" id="3.40.390.10">
    <property type="entry name" value="Collagenase (Catalytic Domain)"/>
    <property type="match status" value="1"/>
</dbReference>
<reference evidence="3" key="1">
    <citation type="submission" date="2021-01" db="EMBL/GenBank/DDBJ databases">
        <title>Whole genome shotgun sequence of Cellulomonas pakistanensis NBRC 110800.</title>
        <authorList>
            <person name="Komaki H."/>
            <person name="Tamura T."/>
        </authorList>
    </citation>
    <scope>NUCLEOTIDE SEQUENCE</scope>
    <source>
        <strain evidence="3">NBRC 110800</strain>
    </source>
</reference>
<comment type="cofactor">
    <cofactor evidence="1">
        <name>Zn(2+)</name>
        <dbReference type="ChEBI" id="CHEBI:29105"/>
    </cofactor>
    <text evidence="1">Binds 1 zinc ion per subunit.</text>
</comment>
<evidence type="ECO:0000259" key="2">
    <source>
        <dbReference type="PROSITE" id="PS51864"/>
    </source>
</evidence>
<proteinExistence type="predicted"/>
<dbReference type="NCBIfam" id="NF045530">
    <property type="entry name" value="LegP"/>
    <property type="match status" value="1"/>
</dbReference>
<sequence length="420" mass="45270">MSQTQEGPEGEFRSSEDVRTAFISGNSFRAQVVRYVDIDGDAIFEGDIVLGTVDQVERESEQLKAELRGELESGVIITGDQFRWPGCLVPYDIDPALPDQARVAEAIAHWQQNTGFRFVQRTAANAASHPNWITFRPGSGCSSAVGMRGGQQFINLAGGCDRGRTIHEIGHAVGLWHEQSRADRDAFVTINWANIQQGFEHNFNQHVTDGDDVGAYDYGSIMHYPRDAFGVGGAETITPVDPAAQIGQRVALSAGDIAAANVLCPGKQPVETLKERLPETLKELQPETLKELQPETIKERAPETLKERLPETIKELQPETVKERAPETLKERVETIREGTGGFTLQEGTLPGPGGPGVDPVRFAGRVPFALGTPHAGAAADPGAGDFLARLAALEAAVDALAAEQAALVEQVVLLSDPGR</sequence>
<dbReference type="GO" id="GO:0008270">
    <property type="term" value="F:zinc ion binding"/>
    <property type="evidence" value="ECO:0007669"/>
    <property type="project" value="UniProtKB-UniRule"/>
</dbReference>
<name>A0A919PBW9_9CELL</name>
<accession>A0A919PBW9</accession>
<keyword evidence="1" id="KW-0482">Metalloprotease</keyword>
<dbReference type="AlphaFoldDB" id="A0A919PBW9"/>
<keyword evidence="1" id="KW-0645">Protease</keyword>
<comment type="caution">
    <text evidence="3">The sequence shown here is derived from an EMBL/GenBank/DDBJ whole genome shotgun (WGS) entry which is preliminary data.</text>
</comment>
<dbReference type="InterPro" id="IPR006026">
    <property type="entry name" value="Peptidase_Metallo"/>
</dbReference>
<keyword evidence="1" id="KW-0378">Hydrolase</keyword>
<organism evidence="3 4">
    <name type="scientific">Cellulomonas pakistanensis</name>
    <dbReference type="NCBI Taxonomy" id="992287"/>
    <lineage>
        <taxon>Bacteria</taxon>
        <taxon>Bacillati</taxon>
        <taxon>Actinomycetota</taxon>
        <taxon>Actinomycetes</taxon>
        <taxon>Micrococcales</taxon>
        <taxon>Cellulomonadaceae</taxon>
        <taxon>Cellulomonas</taxon>
    </lineage>
</organism>